<evidence type="ECO:0000313" key="2">
    <source>
        <dbReference type="Ensembl" id="ENSMSIP00000012288.1"/>
    </source>
</evidence>
<feature type="region of interest" description="Disordered" evidence="1">
    <location>
        <begin position="55"/>
        <end position="87"/>
    </location>
</feature>
<feature type="compositionally biased region" description="Basic and acidic residues" evidence="1">
    <location>
        <begin position="70"/>
        <end position="87"/>
    </location>
</feature>
<name>A0A8C6GX99_MUSSI</name>
<keyword evidence="3" id="KW-1185">Reference proteome</keyword>
<accession>A0A8C6GX99</accession>
<sequence>MWKASAGHAVSITQDEGRADDWETDSDFVNDASEKEQRWCAKTVPLTIIRTQHSHLTQSWTSQHTQKARPRFESISHDDARGHLEGL</sequence>
<feature type="region of interest" description="Disordered" evidence="1">
    <location>
        <begin position="1"/>
        <end position="34"/>
    </location>
</feature>
<evidence type="ECO:0000256" key="1">
    <source>
        <dbReference type="SAM" id="MobiDB-lite"/>
    </source>
</evidence>
<dbReference type="Ensembl" id="ENSMSIT00000015604.1">
    <property type="protein sequence ID" value="ENSMSIP00000012288.1"/>
    <property type="gene ID" value="ENSMSIG00000010723.1"/>
</dbReference>
<reference evidence="2" key="1">
    <citation type="submission" date="2025-08" db="UniProtKB">
        <authorList>
            <consortium name="Ensembl"/>
        </authorList>
    </citation>
    <scope>IDENTIFICATION</scope>
</reference>
<evidence type="ECO:0000313" key="3">
    <source>
        <dbReference type="Proteomes" id="UP000694415"/>
    </source>
</evidence>
<dbReference type="GeneTree" id="ENSGT00940000178303"/>
<reference evidence="2" key="2">
    <citation type="submission" date="2025-09" db="UniProtKB">
        <authorList>
            <consortium name="Ensembl"/>
        </authorList>
    </citation>
    <scope>IDENTIFICATION</scope>
</reference>
<protein>
    <submittedName>
        <fullName evidence="2">Uncharacterized protein</fullName>
    </submittedName>
</protein>
<dbReference type="AlphaFoldDB" id="A0A8C6GX99"/>
<proteinExistence type="predicted"/>
<organism evidence="2 3">
    <name type="scientific">Mus spicilegus</name>
    <name type="common">Mound-building mouse</name>
    <dbReference type="NCBI Taxonomy" id="10103"/>
    <lineage>
        <taxon>Eukaryota</taxon>
        <taxon>Metazoa</taxon>
        <taxon>Chordata</taxon>
        <taxon>Craniata</taxon>
        <taxon>Vertebrata</taxon>
        <taxon>Euteleostomi</taxon>
        <taxon>Mammalia</taxon>
        <taxon>Eutheria</taxon>
        <taxon>Euarchontoglires</taxon>
        <taxon>Glires</taxon>
        <taxon>Rodentia</taxon>
        <taxon>Myomorpha</taxon>
        <taxon>Muroidea</taxon>
        <taxon>Muridae</taxon>
        <taxon>Murinae</taxon>
        <taxon>Mus</taxon>
        <taxon>Mus</taxon>
    </lineage>
</organism>
<dbReference type="Proteomes" id="UP000694415">
    <property type="component" value="Unplaced"/>
</dbReference>
<feature type="compositionally biased region" description="Polar residues" evidence="1">
    <location>
        <begin position="55"/>
        <end position="65"/>
    </location>
</feature>